<name>A0A644VJF1_9ZZZZ</name>
<sequence length="712" mass="83087">MLEFKKNILPLIKQAYILSNSYDIVITNPPYMGKKSLNKKLSKYMDDNYEFGKSELYSSFILNCYRLTKNKGMFSMITIHTWMFIKSFEKLRNFLNNKVTITSMIHTGPSTFEDVRAFNVLATSFSAIKTNIKNYNSLFLKLVDYDYNEKQNQFHNKENFFEIAQNSFSLIPGSPLAYWASDSIINAFQNGKSLSYFSEPKQGLATANNKKFLRFWYEVDFSKIGFNKRDLTDAKNSKQKWFPYNKGGKFRKWYGNNEYVLNYENDGFELKNFKPSVLRNVNFYFKEGLTWSLFGFNNFGVRYKNSGFIFDVSGSSMFPEKDKLYYILAFLSSNVAFLFLSILAPTVNFQIGNIGDLPIIFDENLKPTINSLAKKNISISKKDWDDYERSWDFKTPTLLQYENHQGLISNAFNLFSYEKKINFEELKKNEEIINENFIKIYNLYNFSPIVNDDDISINRIDIDIDVQNFISYFVGCLFGRYSLDEEGLIYAGGNWDLNKYSKFIPDEDNIVPILDSEYFDDDIINTFVKFLKITFGEPKLEENLSFIAKNLKSKGKTNLEVIRNYFLNDFFKNHVKMYKKTPIYWLFDSGKNNGFKALIYMHRYTPDLVARVRTDYLHKTQKAIELAIENCDSVINNSSNNKEIANANKDKNKLLKQLEETIQYDEALAHIANQQISIDLDDGVKVNYSKFQDVEITLGSGKVKKVNLLKKI</sequence>
<dbReference type="NCBIfam" id="NF033452">
    <property type="entry name" value="BREX_1_MTaseX"/>
    <property type="match status" value="1"/>
</dbReference>
<dbReference type="InterPro" id="IPR011639">
    <property type="entry name" value="MethylTrfase_TaqI-like_dom"/>
</dbReference>
<dbReference type="GO" id="GO:0003676">
    <property type="term" value="F:nucleic acid binding"/>
    <property type="evidence" value="ECO:0007669"/>
    <property type="project" value="InterPro"/>
</dbReference>
<dbReference type="InterPro" id="IPR029063">
    <property type="entry name" value="SAM-dependent_MTases_sf"/>
</dbReference>
<proteinExistence type="predicted"/>
<dbReference type="GO" id="GO:0032259">
    <property type="term" value="P:methylation"/>
    <property type="evidence" value="ECO:0007669"/>
    <property type="project" value="UniProtKB-KW"/>
</dbReference>
<dbReference type="GO" id="GO:0006304">
    <property type="term" value="P:DNA modification"/>
    <property type="evidence" value="ECO:0007669"/>
    <property type="project" value="InterPro"/>
</dbReference>
<reference evidence="8" key="1">
    <citation type="submission" date="2019-08" db="EMBL/GenBank/DDBJ databases">
        <authorList>
            <person name="Kucharzyk K."/>
            <person name="Murdoch R.W."/>
            <person name="Higgins S."/>
            <person name="Loffler F."/>
        </authorList>
    </citation>
    <scope>NUCLEOTIDE SEQUENCE</scope>
</reference>
<feature type="domain" description="Type II methyltransferase M.TaqI-like" evidence="7">
    <location>
        <begin position="18"/>
        <end position="108"/>
    </location>
</feature>
<evidence type="ECO:0000313" key="8">
    <source>
        <dbReference type="EMBL" id="MPL91441.1"/>
    </source>
</evidence>
<dbReference type="EMBL" id="VSSQ01000329">
    <property type="protein sequence ID" value="MPL91441.1"/>
    <property type="molecule type" value="Genomic_DNA"/>
</dbReference>
<evidence type="ECO:0000256" key="2">
    <source>
        <dbReference type="ARBA" id="ARBA00022603"/>
    </source>
</evidence>
<gene>
    <name evidence="8" type="ORF">SDC9_37509</name>
</gene>
<organism evidence="8">
    <name type="scientific">bioreactor metagenome</name>
    <dbReference type="NCBI Taxonomy" id="1076179"/>
    <lineage>
        <taxon>unclassified sequences</taxon>
        <taxon>metagenomes</taxon>
        <taxon>ecological metagenomes</taxon>
    </lineage>
</organism>
<keyword evidence="6" id="KW-0175">Coiled coil</keyword>
<comment type="caution">
    <text evidence="8">The sequence shown here is derived from an EMBL/GenBank/DDBJ whole genome shotgun (WGS) entry which is preliminary data.</text>
</comment>
<evidence type="ECO:0000256" key="4">
    <source>
        <dbReference type="ARBA" id="ARBA00022691"/>
    </source>
</evidence>
<dbReference type="PANTHER" id="PTHR33841">
    <property type="entry name" value="DNA METHYLTRANSFERASE YEEA-RELATED"/>
    <property type="match status" value="1"/>
</dbReference>
<dbReference type="InterPro" id="IPR047939">
    <property type="entry name" value="BREX_1_PglX"/>
</dbReference>
<dbReference type="EC" id="2.1.1.72" evidence="1"/>
<keyword evidence="4" id="KW-0949">S-adenosyl-L-methionine</keyword>
<dbReference type="GO" id="GO:0009007">
    <property type="term" value="F:site-specific DNA-methyltransferase (adenine-specific) activity"/>
    <property type="evidence" value="ECO:0007669"/>
    <property type="project" value="UniProtKB-EC"/>
</dbReference>
<keyword evidence="2" id="KW-0489">Methyltransferase</keyword>
<evidence type="ECO:0000256" key="3">
    <source>
        <dbReference type="ARBA" id="ARBA00022679"/>
    </source>
</evidence>
<comment type="catalytic activity">
    <reaction evidence="5">
        <text>a 2'-deoxyadenosine in DNA + S-adenosyl-L-methionine = an N(6)-methyl-2'-deoxyadenosine in DNA + S-adenosyl-L-homocysteine + H(+)</text>
        <dbReference type="Rhea" id="RHEA:15197"/>
        <dbReference type="Rhea" id="RHEA-COMP:12418"/>
        <dbReference type="Rhea" id="RHEA-COMP:12419"/>
        <dbReference type="ChEBI" id="CHEBI:15378"/>
        <dbReference type="ChEBI" id="CHEBI:57856"/>
        <dbReference type="ChEBI" id="CHEBI:59789"/>
        <dbReference type="ChEBI" id="CHEBI:90615"/>
        <dbReference type="ChEBI" id="CHEBI:90616"/>
        <dbReference type="EC" id="2.1.1.72"/>
    </reaction>
</comment>
<dbReference type="PROSITE" id="PS00092">
    <property type="entry name" value="N6_MTASE"/>
    <property type="match status" value="1"/>
</dbReference>
<dbReference type="Gene3D" id="3.40.50.150">
    <property type="entry name" value="Vaccinia Virus protein VP39"/>
    <property type="match status" value="1"/>
</dbReference>
<dbReference type="Pfam" id="PF07669">
    <property type="entry name" value="Eco57I"/>
    <property type="match status" value="1"/>
</dbReference>
<evidence type="ECO:0000259" key="7">
    <source>
        <dbReference type="Pfam" id="PF07669"/>
    </source>
</evidence>
<dbReference type="InterPro" id="IPR002052">
    <property type="entry name" value="DNA_methylase_N6_adenine_CS"/>
</dbReference>
<feature type="coiled-coil region" evidence="6">
    <location>
        <begin position="637"/>
        <end position="664"/>
    </location>
</feature>
<protein>
    <recommendedName>
        <fullName evidence="1">site-specific DNA-methyltransferase (adenine-specific)</fullName>
        <ecNumber evidence="1">2.1.1.72</ecNumber>
    </recommendedName>
</protein>
<dbReference type="AlphaFoldDB" id="A0A644VJF1"/>
<dbReference type="SUPFAM" id="SSF53335">
    <property type="entry name" value="S-adenosyl-L-methionine-dependent methyltransferases"/>
    <property type="match status" value="1"/>
</dbReference>
<accession>A0A644VJF1</accession>
<evidence type="ECO:0000256" key="1">
    <source>
        <dbReference type="ARBA" id="ARBA00011900"/>
    </source>
</evidence>
<dbReference type="PANTHER" id="PTHR33841:SF1">
    <property type="entry name" value="DNA METHYLTRANSFERASE A"/>
    <property type="match status" value="1"/>
</dbReference>
<evidence type="ECO:0000256" key="6">
    <source>
        <dbReference type="SAM" id="Coils"/>
    </source>
</evidence>
<keyword evidence="3" id="KW-0808">Transferase</keyword>
<evidence type="ECO:0000256" key="5">
    <source>
        <dbReference type="ARBA" id="ARBA00047942"/>
    </source>
</evidence>
<dbReference type="InterPro" id="IPR050953">
    <property type="entry name" value="N4_N6_ade-DNA_methylase"/>
</dbReference>